<dbReference type="CDD" id="cd00077">
    <property type="entry name" value="HDc"/>
    <property type="match status" value="1"/>
</dbReference>
<feature type="coiled-coil region" evidence="1">
    <location>
        <begin position="84"/>
        <end position="111"/>
    </location>
</feature>
<dbReference type="Proteomes" id="UP000501379">
    <property type="component" value="Chromosome"/>
</dbReference>
<dbReference type="EMBL" id="CP053697">
    <property type="protein sequence ID" value="QKE63618.1"/>
    <property type="molecule type" value="Genomic_DNA"/>
</dbReference>
<dbReference type="InterPro" id="IPR037522">
    <property type="entry name" value="HD_GYP_dom"/>
</dbReference>
<evidence type="ECO:0000256" key="1">
    <source>
        <dbReference type="SAM" id="Coils"/>
    </source>
</evidence>
<keyword evidence="4" id="KW-1185">Reference proteome</keyword>
<evidence type="ECO:0000259" key="2">
    <source>
        <dbReference type="PROSITE" id="PS51832"/>
    </source>
</evidence>
<organism evidence="3 4">
    <name type="scientific">Aquipseudomonas campi</name>
    <dbReference type="NCBI Taxonomy" id="2731681"/>
    <lineage>
        <taxon>Bacteria</taxon>
        <taxon>Pseudomonadati</taxon>
        <taxon>Pseudomonadota</taxon>
        <taxon>Gammaproteobacteria</taxon>
        <taxon>Pseudomonadales</taxon>
        <taxon>Pseudomonadaceae</taxon>
        <taxon>Aquipseudomonas</taxon>
    </lineage>
</organism>
<feature type="domain" description="HD-GYP" evidence="2">
    <location>
        <begin position="122"/>
        <end position="317"/>
    </location>
</feature>
<dbReference type="SUPFAM" id="SSF109604">
    <property type="entry name" value="HD-domain/PDEase-like"/>
    <property type="match status" value="1"/>
</dbReference>
<proteinExistence type="predicted"/>
<sequence>MNGSPADEPQVNYIALTAGQIQLGKPLPWPVYDARGGLLLNQGFVISSPGQLERLLERGLFQAKSTRTQLAHAVADATYRVNPFAEYGELLEHLETTLDRLLNQQPEAERRVLTLGKRIDQICQADADACLALVHIYSVEPTAHEQTLFHAILCNLLARHLQLEASQIVALMGAALTANIALLRHQDKLNGMCGDLSPAQRSIVNKHPTLSAQAVSAAGVSSPVWLQIIEQHHERGSGEGYPLGLQEGQIRIEALILSLAERYTAMITKRAYRNRFSPAQAMHLLEEESHEGTTEAKLLKELRQLLTPYPPGCFIRLNNSETAIVTRRAADSLAPKVRAVTSAKGNPYLGSFSRDTQHEDFRPCEYIEPLHLPSVNIPTLWGYG</sequence>
<dbReference type="PANTHER" id="PTHR43155:SF2">
    <property type="entry name" value="CYCLIC DI-GMP PHOSPHODIESTERASE PA4108"/>
    <property type="match status" value="1"/>
</dbReference>
<keyword evidence="1" id="KW-0175">Coiled coil</keyword>
<accession>A0A6M8FS49</accession>
<reference evidence="3" key="1">
    <citation type="submission" date="2020-07" db="EMBL/GenBank/DDBJ databases">
        <title>Nitrate ammonifying Pseudomonas campi sp. nov. isolated from German agricultural grassland.</title>
        <authorList>
            <person name="Timsy T."/>
            <person name="Ulrich A."/>
            <person name="Spanner T."/>
            <person name="Foesel B."/>
            <person name="Kolb S."/>
            <person name="Horn M.A."/>
            <person name="Behrendt U."/>
        </authorList>
    </citation>
    <scope>NUCLEOTIDE SEQUENCE</scope>
    <source>
        <strain evidence="3">S1-A32-2</strain>
    </source>
</reference>
<dbReference type="GO" id="GO:0008081">
    <property type="term" value="F:phosphoric diester hydrolase activity"/>
    <property type="evidence" value="ECO:0007669"/>
    <property type="project" value="UniProtKB-ARBA"/>
</dbReference>
<dbReference type="Gene3D" id="1.10.3210.10">
    <property type="entry name" value="Hypothetical protein af1432"/>
    <property type="match status" value="1"/>
</dbReference>
<dbReference type="PANTHER" id="PTHR43155">
    <property type="entry name" value="CYCLIC DI-GMP PHOSPHODIESTERASE PA4108-RELATED"/>
    <property type="match status" value="1"/>
</dbReference>
<gene>
    <name evidence="3" type="ORF">HNE05_09690</name>
</gene>
<dbReference type="Pfam" id="PF13487">
    <property type="entry name" value="HD_5"/>
    <property type="match status" value="1"/>
</dbReference>
<dbReference type="PROSITE" id="PS51832">
    <property type="entry name" value="HD_GYP"/>
    <property type="match status" value="1"/>
</dbReference>
<dbReference type="KEGG" id="pcam:HNE05_09690"/>
<evidence type="ECO:0000313" key="3">
    <source>
        <dbReference type="EMBL" id="QKE63618.1"/>
    </source>
</evidence>
<dbReference type="AlphaFoldDB" id="A0A6M8FS49"/>
<evidence type="ECO:0000313" key="4">
    <source>
        <dbReference type="Proteomes" id="UP000501379"/>
    </source>
</evidence>
<dbReference type="RefSeq" id="WP_173207441.1">
    <property type="nucleotide sequence ID" value="NZ_CP053697.2"/>
</dbReference>
<protein>
    <submittedName>
        <fullName evidence="3">HD domain-containing protein</fullName>
    </submittedName>
</protein>
<dbReference type="InterPro" id="IPR003607">
    <property type="entry name" value="HD/PDEase_dom"/>
</dbReference>
<name>A0A6M8FS49_9GAMM</name>